<name>A0ABV3VXT4_9BACI</name>
<comment type="caution">
    <text evidence="1">The sequence shown here is derived from an EMBL/GenBank/DDBJ whole genome shotgun (WGS) entry which is preliminary data.</text>
</comment>
<evidence type="ECO:0000313" key="3">
    <source>
        <dbReference type="Proteomes" id="UP001558534"/>
    </source>
</evidence>
<dbReference type="EMBL" id="JBFRHK010000006">
    <property type="protein sequence ID" value="MEX3745721.1"/>
    <property type="molecule type" value="Genomic_DNA"/>
</dbReference>
<dbReference type="CDD" id="cd20688">
    <property type="entry name" value="CdiI_Ecoli_Nm-like"/>
    <property type="match status" value="1"/>
</dbReference>
<proteinExistence type="predicted"/>
<dbReference type="RefSeq" id="WP_368636600.1">
    <property type="nucleotide sequence ID" value="NZ_JBFRHK010000006.1"/>
</dbReference>
<evidence type="ECO:0000313" key="2">
    <source>
        <dbReference type="EMBL" id="MEX3746021.1"/>
    </source>
</evidence>
<dbReference type="Proteomes" id="UP001558534">
    <property type="component" value="Unassembled WGS sequence"/>
</dbReference>
<dbReference type="EMBL" id="JBFRHK010000007">
    <property type="protein sequence ID" value="MEX3746021.1"/>
    <property type="molecule type" value="Genomic_DNA"/>
</dbReference>
<reference evidence="1 3" key="1">
    <citation type="submission" date="2024-07" db="EMBL/GenBank/DDBJ databases">
        <title>Characterization of a bacterium isolated from hydrolysated instant sea cucumber by whole-genome sequencing and metabolomics.</title>
        <authorList>
            <person name="Luo X."/>
            <person name="Zhang Z."/>
            <person name="Zheng Z."/>
            <person name="Zhang W."/>
            <person name="Ming T."/>
            <person name="Jiao L."/>
            <person name="Su X."/>
            <person name="Kong F."/>
            <person name="Xu J."/>
        </authorList>
    </citation>
    <scope>NUCLEOTIDE SEQUENCE [LARGE SCALE GENOMIC DNA]</scope>
    <source>
        <strain evidence="1 3">XL-2024</strain>
    </source>
</reference>
<sequence length="109" mass="12667">MLIDKQPVIQDFFSFLKSDLLNVLECISNGEPWQDHMMGYELPEHSEEIEFKEGIMIFSNTASYNEIIMNSSDFYGCLKETCMEFVGENPEQKDRVHLLLDKIKAVLNL</sequence>
<protein>
    <recommendedName>
        <fullName evidence="4">CDI immunity protein domain-containing protein</fullName>
    </recommendedName>
</protein>
<organism evidence="1 3">
    <name type="scientific">Lysinibacillus xylanilyticus</name>
    <dbReference type="NCBI Taxonomy" id="582475"/>
    <lineage>
        <taxon>Bacteria</taxon>
        <taxon>Bacillati</taxon>
        <taxon>Bacillota</taxon>
        <taxon>Bacilli</taxon>
        <taxon>Bacillales</taxon>
        <taxon>Bacillaceae</taxon>
        <taxon>Lysinibacillus</taxon>
    </lineage>
</organism>
<dbReference type="InterPro" id="IPR041256">
    <property type="entry name" value="CdiI_4"/>
</dbReference>
<keyword evidence="3" id="KW-1185">Reference proteome</keyword>
<evidence type="ECO:0000313" key="1">
    <source>
        <dbReference type="EMBL" id="MEX3745721.1"/>
    </source>
</evidence>
<evidence type="ECO:0008006" key="4">
    <source>
        <dbReference type="Google" id="ProtNLM"/>
    </source>
</evidence>
<gene>
    <name evidence="1" type="ORF">AB1300_11295</name>
    <name evidence="2" type="ORF">AB1300_12840</name>
</gene>
<accession>A0ABV3VXT4</accession>